<feature type="transmembrane region" description="Helical" evidence="1">
    <location>
        <begin position="91"/>
        <end position="112"/>
    </location>
</feature>
<evidence type="ECO:0000256" key="1">
    <source>
        <dbReference type="SAM" id="Phobius"/>
    </source>
</evidence>
<evidence type="ECO:0000313" key="3">
    <source>
        <dbReference type="Proteomes" id="UP001063166"/>
    </source>
</evidence>
<sequence length="237" mass="25878">MAYVRSRTFCCCIPVRFGVFILSLLGIIGGAMVCIVGWVAVSRLWKYPLPTPDTIGIWLHAALFTLLTLLSVFGFIGCLVKSRNSVHAYSIGLLITLLLSIASGSYSLWALFHQNSQKAVNDCLNGGADVLMQAVCKNGVNVYKGVTVGVYIVIWLLMIYAYVIVDNYVEQLDDEMSVKETRQMINQISQPRVTVAPVAVPTYASFPAAHVAPNTSTGYAFSHPNQSYGVRGNNSMV</sequence>
<dbReference type="AlphaFoldDB" id="A0A9P3USE1"/>
<dbReference type="EMBL" id="BRPK01000009">
    <property type="protein sequence ID" value="GLB41096.1"/>
    <property type="molecule type" value="Genomic_DNA"/>
</dbReference>
<reference evidence="2" key="1">
    <citation type="submission" date="2022-07" db="EMBL/GenBank/DDBJ databases">
        <title>The genome of Lyophyllum shimeji provides insight into the initial evolution of ectomycorrhizal fungal genome.</title>
        <authorList>
            <person name="Kobayashi Y."/>
            <person name="Shibata T."/>
            <person name="Hirakawa H."/>
            <person name="Shigenobu S."/>
            <person name="Nishiyama T."/>
            <person name="Yamada A."/>
            <person name="Hasebe M."/>
            <person name="Kawaguchi M."/>
        </authorList>
    </citation>
    <scope>NUCLEOTIDE SEQUENCE</scope>
    <source>
        <strain evidence="2">AT787</strain>
    </source>
</reference>
<proteinExistence type="predicted"/>
<accession>A0A9P3USE1</accession>
<comment type="caution">
    <text evidence="2">The sequence shown here is derived from an EMBL/GenBank/DDBJ whole genome shotgun (WGS) entry which is preliminary data.</text>
</comment>
<name>A0A9P3USE1_LYOSH</name>
<dbReference type="Proteomes" id="UP001063166">
    <property type="component" value="Unassembled WGS sequence"/>
</dbReference>
<keyword evidence="1" id="KW-0812">Transmembrane</keyword>
<feature type="transmembrane region" description="Helical" evidence="1">
    <location>
        <begin position="148"/>
        <end position="169"/>
    </location>
</feature>
<keyword evidence="1" id="KW-1133">Transmembrane helix</keyword>
<evidence type="ECO:0000313" key="2">
    <source>
        <dbReference type="EMBL" id="GLB41096.1"/>
    </source>
</evidence>
<feature type="transmembrane region" description="Helical" evidence="1">
    <location>
        <begin position="20"/>
        <end position="45"/>
    </location>
</feature>
<dbReference type="OrthoDB" id="3239304at2759"/>
<protein>
    <submittedName>
        <fullName evidence="2">Uncharacterized protein</fullName>
    </submittedName>
</protein>
<feature type="transmembrane region" description="Helical" evidence="1">
    <location>
        <begin position="57"/>
        <end position="79"/>
    </location>
</feature>
<keyword evidence="3" id="KW-1185">Reference proteome</keyword>
<gene>
    <name evidence="2" type="ORF">LshimejAT787_0903110</name>
</gene>
<organism evidence="2 3">
    <name type="scientific">Lyophyllum shimeji</name>
    <name type="common">Hon-shimeji</name>
    <name type="synonym">Tricholoma shimeji</name>
    <dbReference type="NCBI Taxonomy" id="47721"/>
    <lineage>
        <taxon>Eukaryota</taxon>
        <taxon>Fungi</taxon>
        <taxon>Dikarya</taxon>
        <taxon>Basidiomycota</taxon>
        <taxon>Agaricomycotina</taxon>
        <taxon>Agaricomycetes</taxon>
        <taxon>Agaricomycetidae</taxon>
        <taxon>Agaricales</taxon>
        <taxon>Tricholomatineae</taxon>
        <taxon>Lyophyllaceae</taxon>
        <taxon>Lyophyllum</taxon>
    </lineage>
</organism>
<keyword evidence="1" id="KW-0472">Membrane</keyword>